<proteinExistence type="predicted"/>
<dbReference type="InterPro" id="IPR050952">
    <property type="entry name" value="TRIM-NHL_E3_ligases"/>
</dbReference>
<evidence type="ECO:0008006" key="3">
    <source>
        <dbReference type="Google" id="ProtNLM"/>
    </source>
</evidence>
<dbReference type="STRING" id="595434.RISK_004020"/>
<accession>A0A0J1BC13</accession>
<comment type="caution">
    <text evidence="1">The sequence shown here is derived from an EMBL/GenBank/DDBJ whole genome shotgun (WGS) entry which is preliminary data.</text>
</comment>
<dbReference type="PANTHER" id="PTHR24104:SF25">
    <property type="entry name" value="PROTEIN LIN-41"/>
    <property type="match status" value="1"/>
</dbReference>
<dbReference type="SUPFAM" id="SSF101898">
    <property type="entry name" value="NHL repeat"/>
    <property type="match status" value="1"/>
</dbReference>
<dbReference type="InterPro" id="IPR011042">
    <property type="entry name" value="6-blade_b-propeller_TolB-like"/>
</dbReference>
<dbReference type="EMBL" id="LECT01000030">
    <property type="protein sequence ID" value="KLU04051.1"/>
    <property type="molecule type" value="Genomic_DNA"/>
</dbReference>
<dbReference type="GO" id="GO:0008270">
    <property type="term" value="F:zinc ion binding"/>
    <property type="evidence" value="ECO:0007669"/>
    <property type="project" value="UniProtKB-KW"/>
</dbReference>
<sequence length="457" mass="50716">MAGVFRHWICLGSVVAPTCNRGERPNGSHGCAQSFLSTYFTRWCSEDLREEVGFPAGHSPRIAMLSLSFSLPFFTGTTMSDRRTFLKTGVVASAGAAALAQSATLVSAAEKDVAAEPNLIGQGDFRYRVQKDWAQVNPVRTPIDNCHEMVQDSRGRLVMIGDDPRNNIIVFDKSGKVLDSWGTYWPGGHGLTLVNEGGEDMLYVSESGWARSLQDGVTMVRQNGYIAKMTIDGKMLFTISHPMTVGAYSPEMVFQPTETAVAPNGDIYVADGYGSDYILRYDQHGQFIQKFGGHENEDKNYNLANAHGIALDNRDPANPKLIVTSRAQRAFKYFTLDGKWIKTVKLANLQICRPVIHGDHVYAGVCWSHNNADVNLPKPWLYQSGFIMVMDKHDRVVSCPGGEQPVYEDGVLQTVKQDQARTFYHGHDVCIDEDESVYVCQWNGERTAPVKLERVSS</sequence>
<protein>
    <recommendedName>
        <fullName evidence="3">Peptidylglycine monooxygenase-like protein</fullName>
    </recommendedName>
</protein>
<evidence type="ECO:0000313" key="2">
    <source>
        <dbReference type="Proteomes" id="UP000036367"/>
    </source>
</evidence>
<dbReference type="PATRIC" id="fig|595434.4.peg.3810"/>
<dbReference type="Gene3D" id="2.120.10.30">
    <property type="entry name" value="TolB, C-terminal domain"/>
    <property type="match status" value="1"/>
</dbReference>
<dbReference type="PANTHER" id="PTHR24104">
    <property type="entry name" value="E3 UBIQUITIN-PROTEIN LIGASE NHLRC1-RELATED"/>
    <property type="match status" value="1"/>
</dbReference>
<dbReference type="AlphaFoldDB" id="A0A0J1BC13"/>
<dbReference type="Proteomes" id="UP000036367">
    <property type="component" value="Unassembled WGS sequence"/>
</dbReference>
<keyword evidence="2" id="KW-1185">Reference proteome</keyword>
<evidence type="ECO:0000313" key="1">
    <source>
        <dbReference type="EMBL" id="KLU04051.1"/>
    </source>
</evidence>
<organism evidence="1 2">
    <name type="scientific">Rhodopirellula islandica</name>
    <dbReference type="NCBI Taxonomy" id="595434"/>
    <lineage>
        <taxon>Bacteria</taxon>
        <taxon>Pseudomonadati</taxon>
        <taxon>Planctomycetota</taxon>
        <taxon>Planctomycetia</taxon>
        <taxon>Pirellulales</taxon>
        <taxon>Pirellulaceae</taxon>
        <taxon>Rhodopirellula</taxon>
    </lineage>
</organism>
<gene>
    <name evidence="1" type="ORF">RISK_004020</name>
</gene>
<reference evidence="1" key="1">
    <citation type="submission" date="2015-05" db="EMBL/GenBank/DDBJ databases">
        <title>Permanent draft genome of Rhodopirellula islandicus K833.</title>
        <authorList>
            <person name="Kizina J."/>
            <person name="Richter M."/>
            <person name="Glockner F.O."/>
            <person name="Harder J."/>
        </authorList>
    </citation>
    <scope>NUCLEOTIDE SEQUENCE [LARGE SCALE GENOMIC DNA]</scope>
    <source>
        <strain evidence="1">K833</strain>
    </source>
</reference>
<name>A0A0J1BC13_RHOIS</name>